<evidence type="ECO:0000313" key="1">
    <source>
        <dbReference type="EMBL" id="CAJ0598380.1"/>
    </source>
</evidence>
<name>A0AA36GUG0_CYLNA</name>
<organism evidence="1 2">
    <name type="scientific">Cylicocyclus nassatus</name>
    <name type="common">Nematode worm</name>
    <dbReference type="NCBI Taxonomy" id="53992"/>
    <lineage>
        <taxon>Eukaryota</taxon>
        <taxon>Metazoa</taxon>
        <taxon>Ecdysozoa</taxon>
        <taxon>Nematoda</taxon>
        <taxon>Chromadorea</taxon>
        <taxon>Rhabditida</taxon>
        <taxon>Rhabditina</taxon>
        <taxon>Rhabditomorpha</taxon>
        <taxon>Strongyloidea</taxon>
        <taxon>Strongylidae</taxon>
        <taxon>Cylicocyclus</taxon>
    </lineage>
</organism>
<keyword evidence="2" id="KW-1185">Reference proteome</keyword>
<dbReference type="EMBL" id="CATQJL010000223">
    <property type="protein sequence ID" value="CAJ0598380.1"/>
    <property type="molecule type" value="Genomic_DNA"/>
</dbReference>
<dbReference type="AlphaFoldDB" id="A0AA36GUG0"/>
<dbReference type="Proteomes" id="UP001176961">
    <property type="component" value="Unassembled WGS sequence"/>
</dbReference>
<evidence type="ECO:0000313" key="2">
    <source>
        <dbReference type="Proteomes" id="UP001176961"/>
    </source>
</evidence>
<accession>A0AA36GUG0</accession>
<sequence>MPIVRLRAELSVPTSETYRHCSVARNASTWVPSRRWHGAGTDGTRTLESCFTELPRKEKLERLSKTSITDGLPSRSGCEGNGRALIIAGAHVDAYNQSSLAHRSPEFLCALVQDWTLC</sequence>
<reference evidence="1" key="1">
    <citation type="submission" date="2023-07" db="EMBL/GenBank/DDBJ databases">
        <authorList>
            <consortium name="CYATHOMIX"/>
        </authorList>
    </citation>
    <scope>NUCLEOTIDE SEQUENCE</scope>
    <source>
        <strain evidence="1">N/A</strain>
    </source>
</reference>
<comment type="caution">
    <text evidence="1">The sequence shown here is derived from an EMBL/GenBank/DDBJ whole genome shotgun (WGS) entry which is preliminary data.</text>
</comment>
<protein>
    <submittedName>
        <fullName evidence="1">Uncharacterized protein</fullName>
    </submittedName>
</protein>
<proteinExistence type="predicted"/>
<gene>
    <name evidence="1" type="ORF">CYNAS_LOCUS10363</name>
</gene>